<feature type="domain" description="Arginyl tRNA synthetase N-terminal" evidence="14">
    <location>
        <begin position="11"/>
        <end position="113"/>
    </location>
</feature>
<evidence type="ECO:0000256" key="5">
    <source>
        <dbReference type="ARBA" id="ARBA00022598"/>
    </source>
</evidence>
<dbReference type="CDD" id="cd07956">
    <property type="entry name" value="Anticodon_Ia_Arg"/>
    <property type="match status" value="1"/>
</dbReference>
<dbReference type="AlphaFoldDB" id="A0A2H0WQZ2"/>
<evidence type="ECO:0000256" key="11">
    <source>
        <dbReference type="HAMAP-Rule" id="MF_00123"/>
    </source>
</evidence>
<dbReference type="FunFam" id="3.40.50.620:FF:000116">
    <property type="entry name" value="Arginine--tRNA ligase"/>
    <property type="match status" value="1"/>
</dbReference>
<organism evidence="15 16">
    <name type="scientific">Candidatus Shapirobacteria bacterium CG09_land_8_20_14_0_10_38_17</name>
    <dbReference type="NCBI Taxonomy" id="1974884"/>
    <lineage>
        <taxon>Bacteria</taxon>
        <taxon>Candidatus Shapironibacteriota</taxon>
    </lineage>
</organism>
<dbReference type="Gene3D" id="1.10.730.10">
    <property type="entry name" value="Isoleucyl-tRNA Synthetase, Domain 1"/>
    <property type="match status" value="1"/>
</dbReference>
<dbReference type="SMART" id="SM01016">
    <property type="entry name" value="Arg_tRNA_synt_N"/>
    <property type="match status" value="1"/>
</dbReference>
<dbReference type="Gene3D" id="3.30.1360.70">
    <property type="entry name" value="Arginyl tRNA synthetase N-terminal domain"/>
    <property type="match status" value="1"/>
</dbReference>
<keyword evidence="9 11" id="KW-0030">Aminoacyl-tRNA synthetase</keyword>
<evidence type="ECO:0000256" key="9">
    <source>
        <dbReference type="ARBA" id="ARBA00023146"/>
    </source>
</evidence>
<dbReference type="Proteomes" id="UP000231282">
    <property type="component" value="Unassembled WGS sequence"/>
</dbReference>
<dbReference type="NCBIfam" id="TIGR00456">
    <property type="entry name" value="argS"/>
    <property type="match status" value="1"/>
</dbReference>
<dbReference type="Pfam" id="PF03485">
    <property type="entry name" value="Arg_tRNA_synt_N"/>
    <property type="match status" value="1"/>
</dbReference>
<dbReference type="Gene3D" id="3.40.50.620">
    <property type="entry name" value="HUPs"/>
    <property type="match status" value="1"/>
</dbReference>
<sequence length="605" mass="68398">MHKSGCYNRIVDIKKEVGEAIKKALEELGFSKFKIDFSLEQPENLAYGDYATNVAMVAFKRFRPKTDRSLDEKVKNPLDLARKIIEKLNKQLSAFSIIAKVEAVPPGFINFYLSQDYLFTTILRSIVVKEKFGGSQMGKGKTVVIDYSSPNIAKPFGIGHLRSTIIGQALCNIYSFLGYRVIGDNHLGDWGTQFGALLCQIKLKIKSEKLKVEDLTINDLERLYVEFHQEVEKNPDLEVEARKWFKRLEDGDEEAERIWQIMVDISMKEFKRIYGLLGVSFDVVLGESFYVDKMAGVIADAQDKGIIKESRGAKVINIPGVETPAMLVKSDGATTYFLRDLAAIKYREKKWRPLLMIYEVGADQIFHFHQLFAVARMLGYLSEGKLIHVAHGMVRGLGGKLSTRLGKTIHLEAVLAEAIGRAEELAKKAGVSKNLSLRERKKVAKIVGIGAVKYSDLKQNPKTDVIFDWDKILTLEGNAGPYLQYTYARCKSVLSKKENLFLSTRDDVMKIILPKYQPNFDELAIARIICHFEEVVKEAAKSFSPNLIANFLYDLSQKYNNFYNQHRILGEGGKKEQLRLLLTLAVAQTLKNGLNLLGIDVLEKM</sequence>
<dbReference type="SUPFAM" id="SSF55190">
    <property type="entry name" value="Arginyl-tRNA synthetase (ArgRS), N-terminal 'additional' domain"/>
    <property type="match status" value="1"/>
</dbReference>
<dbReference type="EMBL" id="PEZH01000037">
    <property type="protein sequence ID" value="PIS15073.1"/>
    <property type="molecule type" value="Genomic_DNA"/>
</dbReference>
<keyword evidence="4 11" id="KW-0963">Cytoplasm</keyword>
<evidence type="ECO:0000256" key="10">
    <source>
        <dbReference type="ARBA" id="ARBA00049339"/>
    </source>
</evidence>
<evidence type="ECO:0000256" key="8">
    <source>
        <dbReference type="ARBA" id="ARBA00022917"/>
    </source>
</evidence>
<dbReference type="HAMAP" id="MF_00123">
    <property type="entry name" value="Arg_tRNA_synth"/>
    <property type="match status" value="1"/>
</dbReference>
<evidence type="ECO:0000256" key="7">
    <source>
        <dbReference type="ARBA" id="ARBA00022840"/>
    </source>
</evidence>
<dbReference type="SUPFAM" id="SSF47323">
    <property type="entry name" value="Anticodon-binding domain of a subclass of class I aminoacyl-tRNA synthetases"/>
    <property type="match status" value="1"/>
</dbReference>
<comment type="caution">
    <text evidence="15">The sequence shown here is derived from an EMBL/GenBank/DDBJ whole genome shotgun (WGS) entry which is preliminary data.</text>
</comment>
<evidence type="ECO:0000256" key="12">
    <source>
        <dbReference type="RuleBase" id="RU363038"/>
    </source>
</evidence>
<dbReference type="InterPro" id="IPR014729">
    <property type="entry name" value="Rossmann-like_a/b/a_fold"/>
</dbReference>
<dbReference type="GO" id="GO:0005524">
    <property type="term" value="F:ATP binding"/>
    <property type="evidence" value="ECO:0007669"/>
    <property type="project" value="UniProtKB-UniRule"/>
</dbReference>
<dbReference type="SMART" id="SM00836">
    <property type="entry name" value="DALR_1"/>
    <property type="match status" value="1"/>
</dbReference>
<dbReference type="PANTHER" id="PTHR11956:SF5">
    <property type="entry name" value="ARGININE--TRNA LIGASE, CYTOPLASMIC"/>
    <property type="match status" value="1"/>
</dbReference>
<evidence type="ECO:0000313" key="16">
    <source>
        <dbReference type="Proteomes" id="UP000231282"/>
    </source>
</evidence>
<evidence type="ECO:0000313" key="15">
    <source>
        <dbReference type="EMBL" id="PIS15073.1"/>
    </source>
</evidence>
<comment type="similarity">
    <text evidence="2 11 12">Belongs to the class-I aminoacyl-tRNA synthetase family.</text>
</comment>
<gene>
    <name evidence="11" type="primary">argS</name>
    <name evidence="15" type="ORF">COT63_01920</name>
</gene>
<evidence type="ECO:0000256" key="1">
    <source>
        <dbReference type="ARBA" id="ARBA00004496"/>
    </source>
</evidence>
<dbReference type="GO" id="GO:0004814">
    <property type="term" value="F:arginine-tRNA ligase activity"/>
    <property type="evidence" value="ECO:0007669"/>
    <property type="project" value="UniProtKB-UniRule"/>
</dbReference>
<dbReference type="InterPro" id="IPR036695">
    <property type="entry name" value="Arg-tRNA-synth_N_sf"/>
</dbReference>
<dbReference type="Pfam" id="PF00750">
    <property type="entry name" value="tRNA-synt_1d"/>
    <property type="match status" value="1"/>
</dbReference>
<dbReference type="InterPro" id="IPR005148">
    <property type="entry name" value="Arg-tRNA-synth_N"/>
</dbReference>
<dbReference type="FunFam" id="1.10.730.10:FF:000006">
    <property type="entry name" value="Arginyl-tRNA synthetase 2, mitochondrial"/>
    <property type="match status" value="1"/>
</dbReference>
<evidence type="ECO:0000259" key="14">
    <source>
        <dbReference type="SMART" id="SM01016"/>
    </source>
</evidence>
<dbReference type="InterPro" id="IPR035684">
    <property type="entry name" value="ArgRS_core"/>
</dbReference>
<feature type="short sequence motif" description="'HIGH' region" evidence="11">
    <location>
        <begin position="150"/>
        <end position="160"/>
    </location>
</feature>
<keyword evidence="6 11" id="KW-0547">Nucleotide-binding</keyword>
<dbReference type="InterPro" id="IPR001278">
    <property type="entry name" value="Arg-tRNA-ligase"/>
</dbReference>
<reference evidence="16" key="1">
    <citation type="submission" date="2017-09" db="EMBL/GenBank/DDBJ databases">
        <title>Depth-based differentiation of microbial function through sediment-hosted aquifers and enrichment of novel symbionts in the deep terrestrial subsurface.</title>
        <authorList>
            <person name="Probst A.J."/>
            <person name="Ladd B."/>
            <person name="Jarett J.K."/>
            <person name="Geller-Mcgrath D.E."/>
            <person name="Sieber C.M.K."/>
            <person name="Emerson J.B."/>
            <person name="Anantharaman K."/>
            <person name="Thomas B.C."/>
            <person name="Malmstrom R."/>
            <person name="Stieglmeier M."/>
            <person name="Klingl A."/>
            <person name="Woyke T."/>
            <person name="Ryan C.M."/>
            <person name="Banfield J.F."/>
        </authorList>
    </citation>
    <scope>NUCLEOTIDE SEQUENCE [LARGE SCALE GENOMIC DNA]</scope>
</reference>
<dbReference type="CDD" id="cd00671">
    <property type="entry name" value="ArgRS_core"/>
    <property type="match status" value="1"/>
</dbReference>
<name>A0A2H0WQZ2_9BACT</name>
<evidence type="ECO:0000256" key="3">
    <source>
        <dbReference type="ARBA" id="ARBA00011245"/>
    </source>
</evidence>
<dbReference type="GO" id="GO:0005737">
    <property type="term" value="C:cytoplasm"/>
    <property type="evidence" value="ECO:0007669"/>
    <property type="project" value="UniProtKB-SubCell"/>
</dbReference>
<dbReference type="GO" id="GO:0006420">
    <property type="term" value="P:arginyl-tRNA aminoacylation"/>
    <property type="evidence" value="ECO:0007669"/>
    <property type="project" value="UniProtKB-UniRule"/>
</dbReference>
<evidence type="ECO:0000256" key="6">
    <source>
        <dbReference type="ARBA" id="ARBA00022741"/>
    </source>
</evidence>
<comment type="subunit">
    <text evidence="3 11">Monomer.</text>
</comment>
<dbReference type="PRINTS" id="PR01038">
    <property type="entry name" value="TRNASYNTHARG"/>
</dbReference>
<evidence type="ECO:0000256" key="2">
    <source>
        <dbReference type="ARBA" id="ARBA00005594"/>
    </source>
</evidence>
<evidence type="ECO:0000259" key="13">
    <source>
        <dbReference type="SMART" id="SM00836"/>
    </source>
</evidence>
<feature type="domain" description="DALR anticodon binding" evidence="13">
    <location>
        <begin position="483"/>
        <end position="605"/>
    </location>
</feature>
<keyword evidence="5 11" id="KW-0436">Ligase</keyword>
<dbReference type="InterPro" id="IPR009080">
    <property type="entry name" value="tRNAsynth_Ia_anticodon-bd"/>
</dbReference>
<comment type="catalytic activity">
    <reaction evidence="10 11">
        <text>tRNA(Arg) + L-arginine + ATP = L-arginyl-tRNA(Arg) + AMP + diphosphate</text>
        <dbReference type="Rhea" id="RHEA:20301"/>
        <dbReference type="Rhea" id="RHEA-COMP:9658"/>
        <dbReference type="Rhea" id="RHEA-COMP:9673"/>
        <dbReference type="ChEBI" id="CHEBI:30616"/>
        <dbReference type="ChEBI" id="CHEBI:32682"/>
        <dbReference type="ChEBI" id="CHEBI:33019"/>
        <dbReference type="ChEBI" id="CHEBI:78442"/>
        <dbReference type="ChEBI" id="CHEBI:78513"/>
        <dbReference type="ChEBI" id="CHEBI:456215"/>
        <dbReference type="EC" id="6.1.1.19"/>
    </reaction>
</comment>
<proteinExistence type="inferred from homology"/>
<dbReference type="Pfam" id="PF05746">
    <property type="entry name" value="DALR_1"/>
    <property type="match status" value="1"/>
</dbReference>
<comment type="subcellular location">
    <subcellularLocation>
        <location evidence="1 11">Cytoplasm</location>
    </subcellularLocation>
</comment>
<keyword evidence="7 11" id="KW-0067">ATP-binding</keyword>
<accession>A0A2H0WQZ2</accession>
<protein>
    <recommendedName>
        <fullName evidence="11">Arginine--tRNA ligase</fullName>
        <ecNumber evidence="11">6.1.1.19</ecNumber>
    </recommendedName>
    <alternativeName>
        <fullName evidence="11">Arginyl-tRNA synthetase</fullName>
        <shortName evidence="11">ArgRS</shortName>
    </alternativeName>
</protein>
<dbReference type="EC" id="6.1.1.19" evidence="11"/>
<keyword evidence="8 11" id="KW-0648">Protein biosynthesis</keyword>
<dbReference type="InterPro" id="IPR008909">
    <property type="entry name" value="DALR_anticod-bd"/>
</dbReference>
<dbReference type="PANTHER" id="PTHR11956">
    <property type="entry name" value="ARGINYL-TRNA SYNTHETASE"/>
    <property type="match status" value="1"/>
</dbReference>
<evidence type="ECO:0000256" key="4">
    <source>
        <dbReference type="ARBA" id="ARBA00022490"/>
    </source>
</evidence>
<dbReference type="SUPFAM" id="SSF52374">
    <property type="entry name" value="Nucleotidylyl transferase"/>
    <property type="match status" value="1"/>
</dbReference>